<feature type="region of interest" description="Disordered" evidence="2">
    <location>
        <begin position="1"/>
        <end position="90"/>
    </location>
</feature>
<evidence type="ECO:0000256" key="1">
    <source>
        <dbReference type="SAM" id="Coils"/>
    </source>
</evidence>
<accession>A0A0G2I2D8</accession>
<keyword evidence="1" id="KW-0175">Coiled coil</keyword>
<dbReference type="Proteomes" id="UP000034164">
    <property type="component" value="Unassembled WGS sequence"/>
</dbReference>
<proteinExistence type="predicted"/>
<dbReference type="InterPro" id="IPR027417">
    <property type="entry name" value="P-loop_NTPase"/>
</dbReference>
<dbReference type="VEuPathDB" id="FungiDB:EMCG_09340"/>
<sequence>MSLEDSRDPPPPPYSFVGSSRLSPLSSGRQSPPPYQHRPSLGQGGLSQGHSSQSFPNSLPSGALGNRRPPRQPQQIPYRHQNLGQNETTNWGPRQIQEVELRQDDIVVPIMGLTGAGKSTFISLLADSQGVPIGHSLKGCTKDVEMFPYQIDRKTRVILVDIPSFNTTSRSNILTLRSIANFLCRIYSTNIKMAGIIYLHDITARRMDDPALYNLHMLKKLCGARGLSNVIMITNMWGNLGTFDEGASREKQLRDRYWRSILGHGSMMMRHNGSKQSAEEIVKALLLRKQQSIVFDIQWEMVVHRQQLGDTAAGRQLYAEIREEREKYASELAALRQEVDTALWRNNFEYEQMLKEQKAQLYKKIKIMEESRTVLRGDFQRLKGEVREKQAGKKKYFGRTALGIGVGTIIGLTTGIFI</sequence>
<evidence type="ECO:0000313" key="4">
    <source>
        <dbReference type="EMBL" id="KKZ64762.1"/>
    </source>
</evidence>
<reference evidence="5" key="1">
    <citation type="journal article" date="2015" name="PLoS Genet.">
        <title>The dynamic genome and transcriptome of the human fungal pathogen Blastomyces and close relative Emmonsia.</title>
        <authorList>
            <person name="Munoz J.F."/>
            <person name="Gauthier G.M."/>
            <person name="Desjardins C.A."/>
            <person name="Gallo J.E."/>
            <person name="Holder J."/>
            <person name="Sullivan T.D."/>
            <person name="Marty A.J."/>
            <person name="Carmen J.C."/>
            <person name="Chen Z."/>
            <person name="Ding L."/>
            <person name="Gujja S."/>
            <person name="Magrini V."/>
            <person name="Misas E."/>
            <person name="Mitreva M."/>
            <person name="Priest M."/>
            <person name="Saif S."/>
            <person name="Whiston E.A."/>
            <person name="Young S."/>
            <person name="Zeng Q."/>
            <person name="Goldman W.E."/>
            <person name="Mardis E.R."/>
            <person name="Taylor J.W."/>
            <person name="McEwen J.G."/>
            <person name="Clay O.K."/>
            <person name="Klein B.S."/>
            <person name="Cuomo C.A."/>
        </authorList>
    </citation>
    <scope>NUCLEOTIDE SEQUENCE [LARGE SCALE GENOMIC DNA]</scope>
    <source>
        <strain evidence="5">UAMH 3008</strain>
    </source>
</reference>
<evidence type="ECO:0000259" key="3">
    <source>
        <dbReference type="Pfam" id="PF01926"/>
    </source>
</evidence>
<organism evidence="4 5">
    <name type="scientific">[Emmonsia] crescens</name>
    <dbReference type="NCBI Taxonomy" id="73230"/>
    <lineage>
        <taxon>Eukaryota</taxon>
        <taxon>Fungi</taxon>
        <taxon>Dikarya</taxon>
        <taxon>Ascomycota</taxon>
        <taxon>Pezizomycotina</taxon>
        <taxon>Eurotiomycetes</taxon>
        <taxon>Eurotiomycetidae</taxon>
        <taxon>Onygenales</taxon>
        <taxon>Ajellomycetaceae</taxon>
        <taxon>Emergomyces</taxon>
    </lineage>
</organism>
<feature type="domain" description="G" evidence="3">
    <location>
        <begin position="109"/>
        <end position="173"/>
    </location>
</feature>
<evidence type="ECO:0000313" key="5">
    <source>
        <dbReference type="Proteomes" id="UP000034164"/>
    </source>
</evidence>
<dbReference type="Pfam" id="PF01926">
    <property type="entry name" value="MMR_HSR1"/>
    <property type="match status" value="1"/>
</dbReference>
<dbReference type="Gene3D" id="3.40.50.300">
    <property type="entry name" value="P-loop containing nucleotide triphosphate hydrolases"/>
    <property type="match status" value="1"/>
</dbReference>
<dbReference type="OrthoDB" id="8954335at2759"/>
<comment type="caution">
    <text evidence="4">The sequence shown here is derived from an EMBL/GenBank/DDBJ whole genome shotgun (WGS) entry which is preliminary data.</text>
</comment>
<feature type="coiled-coil region" evidence="1">
    <location>
        <begin position="318"/>
        <end position="371"/>
    </location>
</feature>
<dbReference type="GO" id="GO:0005525">
    <property type="term" value="F:GTP binding"/>
    <property type="evidence" value="ECO:0007669"/>
    <property type="project" value="InterPro"/>
</dbReference>
<name>A0A0G2I2D8_9EURO</name>
<dbReference type="SUPFAM" id="SSF52540">
    <property type="entry name" value="P-loop containing nucleoside triphosphate hydrolases"/>
    <property type="match status" value="1"/>
</dbReference>
<gene>
    <name evidence="4" type="ORF">EMCG_09340</name>
</gene>
<protein>
    <recommendedName>
        <fullName evidence="3">G domain-containing protein</fullName>
    </recommendedName>
</protein>
<dbReference type="AlphaFoldDB" id="A0A0G2I2D8"/>
<evidence type="ECO:0000256" key="2">
    <source>
        <dbReference type="SAM" id="MobiDB-lite"/>
    </source>
</evidence>
<feature type="compositionally biased region" description="Low complexity" evidence="2">
    <location>
        <begin position="18"/>
        <end position="30"/>
    </location>
</feature>
<dbReference type="EMBL" id="LCZI01000747">
    <property type="protein sequence ID" value="KKZ64762.1"/>
    <property type="molecule type" value="Genomic_DNA"/>
</dbReference>
<dbReference type="InterPro" id="IPR006073">
    <property type="entry name" value="GTP-bd"/>
</dbReference>